<gene>
    <name evidence="1" type="ORF">ACFPH6_08655</name>
</gene>
<proteinExistence type="predicted"/>
<comment type="caution">
    <text evidence="1">The sequence shown here is derived from an EMBL/GenBank/DDBJ whole genome shotgun (WGS) entry which is preliminary data.</text>
</comment>
<name>A0ABV8YKK8_9ACTN</name>
<evidence type="ECO:0000313" key="1">
    <source>
        <dbReference type="EMBL" id="MFC4464624.1"/>
    </source>
</evidence>
<protein>
    <recommendedName>
        <fullName evidence="3">ESAT-6 protein secretion system EspG family protein</fullName>
    </recommendedName>
</protein>
<dbReference type="EMBL" id="JBHSFG010000016">
    <property type="protein sequence ID" value="MFC4464624.1"/>
    <property type="molecule type" value="Genomic_DNA"/>
</dbReference>
<reference evidence="2" key="1">
    <citation type="journal article" date="2019" name="Int. J. Syst. Evol. Microbiol.">
        <title>The Global Catalogue of Microorganisms (GCM) 10K type strain sequencing project: providing services to taxonomists for standard genome sequencing and annotation.</title>
        <authorList>
            <consortium name="The Broad Institute Genomics Platform"/>
            <consortium name="The Broad Institute Genome Sequencing Center for Infectious Disease"/>
            <person name="Wu L."/>
            <person name="Ma J."/>
        </authorList>
    </citation>
    <scope>NUCLEOTIDE SEQUENCE [LARGE SCALE GENOMIC DNA]</scope>
    <source>
        <strain evidence="2">DT43</strain>
    </source>
</reference>
<organism evidence="1 2">
    <name type="scientific">Streptomyces xiangluensis</name>
    <dbReference type="NCBI Taxonomy" id="2665720"/>
    <lineage>
        <taxon>Bacteria</taxon>
        <taxon>Bacillati</taxon>
        <taxon>Actinomycetota</taxon>
        <taxon>Actinomycetes</taxon>
        <taxon>Kitasatosporales</taxon>
        <taxon>Streptomycetaceae</taxon>
        <taxon>Streptomyces</taxon>
    </lineage>
</organism>
<evidence type="ECO:0008006" key="3">
    <source>
        <dbReference type="Google" id="ProtNLM"/>
    </source>
</evidence>
<dbReference type="RefSeq" id="WP_386339713.1">
    <property type="nucleotide sequence ID" value="NZ_JBHSFG010000016.1"/>
</dbReference>
<dbReference type="Proteomes" id="UP001596012">
    <property type="component" value="Unassembled WGS sequence"/>
</dbReference>
<keyword evidence="2" id="KW-1185">Reference proteome</keyword>
<evidence type="ECO:0000313" key="2">
    <source>
        <dbReference type="Proteomes" id="UP001596012"/>
    </source>
</evidence>
<sequence length="268" mass="28694">MATDFTSIVSAPPSGRRTALVIDHHRYTQAVILRGRPVPWADPTAYAQYARQAQGLLRPDATLLDLGAFYDQVLAVDDTLRSSLSARTRTGYALKTLLADARVAGQAVELAGVVAQTSGAPLILQIPSPMCWLARTHALSGAGSVTDLNADHAENAAMYFADWLRRLSVLPVALLLLDDRGPGTQQLPPVEDSAYKPVSNLTDHYRWTLGRRTQDGVGLLGSPVAGALIPHTYWLTDDAHAPTGDFLVADIPADAVPETVLSQLAKLA</sequence>
<accession>A0ABV8YKK8</accession>